<dbReference type="WBParaSite" id="ES5_v2.g13276.t1">
    <property type="protein sequence ID" value="ES5_v2.g13276.t1"/>
    <property type="gene ID" value="ES5_v2.g13276"/>
</dbReference>
<reference evidence="2" key="1">
    <citation type="submission" date="2022-11" db="UniProtKB">
        <authorList>
            <consortium name="WormBaseParasite"/>
        </authorList>
    </citation>
    <scope>IDENTIFICATION</scope>
</reference>
<accession>A0AC34F8T0</accession>
<organism evidence="1 2">
    <name type="scientific">Panagrolaimus sp. ES5</name>
    <dbReference type="NCBI Taxonomy" id="591445"/>
    <lineage>
        <taxon>Eukaryota</taxon>
        <taxon>Metazoa</taxon>
        <taxon>Ecdysozoa</taxon>
        <taxon>Nematoda</taxon>
        <taxon>Chromadorea</taxon>
        <taxon>Rhabditida</taxon>
        <taxon>Tylenchina</taxon>
        <taxon>Panagrolaimomorpha</taxon>
        <taxon>Panagrolaimoidea</taxon>
        <taxon>Panagrolaimidae</taxon>
        <taxon>Panagrolaimus</taxon>
    </lineage>
</organism>
<proteinExistence type="predicted"/>
<protein>
    <submittedName>
        <fullName evidence="2">Peptidase M12A domain-containing protein</fullName>
    </submittedName>
</protein>
<dbReference type="Proteomes" id="UP000887579">
    <property type="component" value="Unplaced"/>
</dbReference>
<evidence type="ECO:0000313" key="2">
    <source>
        <dbReference type="WBParaSite" id="ES5_v2.g13276.t1"/>
    </source>
</evidence>
<sequence length="566" mass="64524">MILFYILLAIIFIFNFSADAQEELWSNAKIPYIIDNSLKSDTPQLYALLTAKSEIEKQTCVKFYPRKSENDYVHFINNGDKTACWNIFDKTSGPNPVNVGPECLQPFGVFNDDIASEESESFTACDIAYLNEMYECDSLKYPITVVEGECPKGQRFGRKHRQSKIFSPRTAAVTPRWPPPRRGVTPKWLPPKLPRPNRITHPGLPKLPRVTPRPRLPIRPRITTKSIDPVPTIPGESGKSCWNIFDKTSGPNPVNVGPECLQPFGVFNDAIDSEESESFTACDIAYLNEMYECDSLKYPITVVEGECPKGQRFGRKHRQSKIFSPRTAAVTPRWPPPRNRVTPKWPPPKLPRPNRITHPGLPKLPRVTPRPRLPIRPRITTKSIDPVPTIPGESGKCNSACMYFGSLNPFYRSVNEDVTVVNHFYTDNRLEQSQMISKGYMTLSNLGYLGQTPIDPACGCLKPLYRLYNELSKDTLLTTEEEEKIRASMFLGYKYERTIGYCTSEPGCGAYLPLYRLYNAFVHDHMYITQQNEMYYYKSRPALGYGVERVECYVWEFSTPSKACEN</sequence>
<name>A0AC34F8T0_9BILA</name>
<evidence type="ECO:0000313" key="1">
    <source>
        <dbReference type="Proteomes" id="UP000887579"/>
    </source>
</evidence>